<dbReference type="GeneID" id="134291881"/>
<protein>
    <recommendedName>
        <fullName evidence="6">HAT C-terminal dimerisation domain-containing protein</fullName>
    </recommendedName>
</protein>
<evidence type="ECO:0000313" key="8">
    <source>
        <dbReference type="Proteomes" id="UP000069940"/>
    </source>
</evidence>
<evidence type="ECO:0000256" key="2">
    <source>
        <dbReference type="ARBA" id="ARBA00022723"/>
    </source>
</evidence>
<evidence type="ECO:0000313" key="7">
    <source>
        <dbReference type="EnsemblMetazoa" id="AALFPA23_025011.P37276"/>
    </source>
</evidence>
<evidence type="ECO:0000256" key="5">
    <source>
        <dbReference type="ARBA" id="ARBA00023242"/>
    </source>
</evidence>
<dbReference type="InterPro" id="IPR012337">
    <property type="entry name" value="RNaseH-like_sf"/>
</dbReference>
<dbReference type="InterPro" id="IPR052035">
    <property type="entry name" value="ZnF_BED_domain_contain"/>
</dbReference>
<keyword evidence="4" id="KW-0862">Zinc</keyword>
<keyword evidence="2" id="KW-0479">Metal-binding</keyword>
<reference evidence="8" key="1">
    <citation type="journal article" date="2015" name="Proc. Natl. Acad. Sci. U.S.A.">
        <title>Genome sequence of the Asian Tiger mosquito, Aedes albopictus, reveals insights into its biology, genetics, and evolution.</title>
        <authorList>
            <person name="Chen X.G."/>
            <person name="Jiang X."/>
            <person name="Gu J."/>
            <person name="Xu M."/>
            <person name="Wu Y."/>
            <person name="Deng Y."/>
            <person name="Zhang C."/>
            <person name="Bonizzoni M."/>
            <person name="Dermauw W."/>
            <person name="Vontas J."/>
            <person name="Armbruster P."/>
            <person name="Huang X."/>
            <person name="Yang Y."/>
            <person name="Zhang H."/>
            <person name="He W."/>
            <person name="Peng H."/>
            <person name="Liu Y."/>
            <person name="Wu K."/>
            <person name="Chen J."/>
            <person name="Lirakis M."/>
            <person name="Topalis P."/>
            <person name="Van Leeuwen T."/>
            <person name="Hall A.B."/>
            <person name="Jiang X."/>
            <person name="Thorpe C."/>
            <person name="Mueller R.L."/>
            <person name="Sun C."/>
            <person name="Waterhouse R.M."/>
            <person name="Yan G."/>
            <person name="Tu Z.J."/>
            <person name="Fang X."/>
            <person name="James A.A."/>
        </authorList>
    </citation>
    <scope>NUCLEOTIDE SEQUENCE [LARGE SCALE GENOMIC DNA]</scope>
    <source>
        <strain evidence="8">Foshan</strain>
    </source>
</reference>
<evidence type="ECO:0000256" key="3">
    <source>
        <dbReference type="ARBA" id="ARBA00022771"/>
    </source>
</evidence>
<keyword evidence="8" id="KW-1185">Reference proteome</keyword>
<keyword evidence="3" id="KW-0863">Zinc-finger</keyword>
<reference evidence="7" key="2">
    <citation type="submission" date="2025-05" db="UniProtKB">
        <authorList>
            <consortium name="EnsemblMetazoa"/>
        </authorList>
    </citation>
    <scope>IDENTIFICATION</scope>
    <source>
        <strain evidence="7">Foshan</strain>
    </source>
</reference>
<evidence type="ECO:0000256" key="4">
    <source>
        <dbReference type="ARBA" id="ARBA00022833"/>
    </source>
</evidence>
<keyword evidence="5" id="KW-0539">Nucleus</keyword>
<evidence type="ECO:0000259" key="6">
    <source>
        <dbReference type="Pfam" id="PF05699"/>
    </source>
</evidence>
<dbReference type="PANTHER" id="PTHR46481">
    <property type="entry name" value="ZINC FINGER BED DOMAIN-CONTAINING PROTEIN 4"/>
    <property type="match status" value="1"/>
</dbReference>
<organism evidence="7 8">
    <name type="scientific">Aedes albopictus</name>
    <name type="common">Asian tiger mosquito</name>
    <name type="synonym">Stegomyia albopicta</name>
    <dbReference type="NCBI Taxonomy" id="7160"/>
    <lineage>
        <taxon>Eukaryota</taxon>
        <taxon>Metazoa</taxon>
        <taxon>Ecdysozoa</taxon>
        <taxon>Arthropoda</taxon>
        <taxon>Hexapoda</taxon>
        <taxon>Insecta</taxon>
        <taxon>Pterygota</taxon>
        <taxon>Neoptera</taxon>
        <taxon>Endopterygota</taxon>
        <taxon>Diptera</taxon>
        <taxon>Nematocera</taxon>
        <taxon>Culicoidea</taxon>
        <taxon>Culicidae</taxon>
        <taxon>Culicinae</taxon>
        <taxon>Aedini</taxon>
        <taxon>Aedes</taxon>
        <taxon>Stegomyia</taxon>
    </lineage>
</organism>
<proteinExistence type="predicted"/>
<feature type="domain" description="HAT C-terminal dimerisation" evidence="6">
    <location>
        <begin position="290"/>
        <end position="357"/>
    </location>
</feature>
<dbReference type="Proteomes" id="UP000069940">
    <property type="component" value="Unassembled WGS sequence"/>
</dbReference>
<evidence type="ECO:0000256" key="1">
    <source>
        <dbReference type="ARBA" id="ARBA00004123"/>
    </source>
</evidence>
<dbReference type="EnsemblMetazoa" id="AALFPA23_025011.R37276">
    <property type="protein sequence ID" value="AALFPA23_025011.P37276"/>
    <property type="gene ID" value="AALFPA23_025011"/>
</dbReference>
<sequence>MVTSGGLPLSVFEKPGICEILAKIQDALKIKLNRNNMPSKVKYTADQIKKRITEDLKNKFVCIKLDSATRKSRSILGVNAQYLKDTKMTVRTLGMIDIKVAQTAENIRQEVQTVLKNDKTLKIGAKMWKFIEDFSKAFKPVHLATKKLQSEAITMGDFYFVWLTCCLELEDVDSPLARNILQAMEKRKSKLFDNNAFLAAIYLDPRINYRGSELITQEQRATAKKHLLNVWEKIKHRFARKPNEEKQKLSPDQTTTSKIEQMLRAKESAEDLSQRSFEQKLEMLCTQARVSSDTNVLSYWKMMRSAGPELYELSQMVLAAPCTQVSVERSFSALSVILTDRRLRISDENLANILFVKLNDDLFNCVILEYA</sequence>
<dbReference type="SUPFAM" id="SSF53098">
    <property type="entry name" value="Ribonuclease H-like"/>
    <property type="match status" value="1"/>
</dbReference>
<dbReference type="Pfam" id="PF05699">
    <property type="entry name" value="Dimer_Tnp_hAT"/>
    <property type="match status" value="1"/>
</dbReference>
<name>A0ABM2A6S0_AEDAL</name>
<dbReference type="RefSeq" id="XP_062716213.1">
    <property type="nucleotide sequence ID" value="XM_062860229.1"/>
</dbReference>
<dbReference type="InterPro" id="IPR008906">
    <property type="entry name" value="HATC_C_dom"/>
</dbReference>
<dbReference type="PANTHER" id="PTHR46481:SF10">
    <property type="entry name" value="ZINC FINGER BED DOMAIN-CONTAINING PROTEIN 39"/>
    <property type="match status" value="1"/>
</dbReference>
<accession>A0ABM2A6S0</accession>
<comment type="subcellular location">
    <subcellularLocation>
        <location evidence="1">Nucleus</location>
    </subcellularLocation>
</comment>